<dbReference type="SUPFAM" id="SSF54928">
    <property type="entry name" value="RNA-binding domain, RBD"/>
    <property type="match status" value="1"/>
</dbReference>
<evidence type="ECO:0000256" key="1">
    <source>
        <dbReference type="ARBA" id="ARBA00004123"/>
    </source>
</evidence>
<dbReference type="PROSITE" id="PS50102">
    <property type="entry name" value="RRM"/>
    <property type="match status" value="1"/>
</dbReference>
<keyword evidence="3" id="KW-0509">mRNA transport</keyword>
<protein>
    <submittedName>
        <fullName evidence="9">RNA and export factor-binding protein 2</fullName>
    </submittedName>
</protein>
<evidence type="ECO:0000259" key="8">
    <source>
        <dbReference type="PROSITE" id="PS50102"/>
    </source>
</evidence>
<feature type="domain" description="RRM" evidence="8">
    <location>
        <begin position="92"/>
        <end position="169"/>
    </location>
</feature>
<dbReference type="PANTHER" id="PTHR19965">
    <property type="entry name" value="RNA AND EXPORT FACTOR BINDING PROTEIN"/>
    <property type="match status" value="1"/>
</dbReference>
<dbReference type="SMART" id="SM00360">
    <property type="entry name" value="RRM"/>
    <property type="match status" value="1"/>
</dbReference>
<evidence type="ECO:0000313" key="9">
    <source>
        <dbReference type="EMBL" id="LAA04346.1"/>
    </source>
</evidence>
<dbReference type="InterPro" id="IPR012677">
    <property type="entry name" value="Nucleotide-bd_a/b_plait_sf"/>
</dbReference>
<dbReference type="PANTHER" id="PTHR19965:SF82">
    <property type="entry name" value="THO COMPLEX SUBUNIT 4"/>
    <property type="match status" value="1"/>
</dbReference>
<dbReference type="Gene3D" id="3.30.70.330">
    <property type="match status" value="1"/>
</dbReference>
<dbReference type="EMBL" id="IAAA01009792">
    <property type="protein sequence ID" value="LAA04346.1"/>
    <property type="molecule type" value="mRNA"/>
</dbReference>
<accession>A0A2L2Y846</accession>
<dbReference type="GO" id="GO:0003729">
    <property type="term" value="F:mRNA binding"/>
    <property type="evidence" value="ECO:0007669"/>
    <property type="project" value="TreeGrafter"/>
</dbReference>
<dbReference type="Pfam" id="PF00076">
    <property type="entry name" value="RRM_1"/>
    <property type="match status" value="1"/>
</dbReference>
<proteinExistence type="evidence at transcript level"/>
<dbReference type="InterPro" id="IPR035979">
    <property type="entry name" value="RBD_domain_sf"/>
</dbReference>
<keyword evidence="2" id="KW-0813">Transport</keyword>
<dbReference type="GO" id="GO:0005634">
    <property type="term" value="C:nucleus"/>
    <property type="evidence" value="ECO:0007669"/>
    <property type="project" value="UniProtKB-SubCell"/>
</dbReference>
<dbReference type="GO" id="GO:0006406">
    <property type="term" value="P:mRNA export from nucleus"/>
    <property type="evidence" value="ECO:0007669"/>
    <property type="project" value="TreeGrafter"/>
</dbReference>
<evidence type="ECO:0000256" key="7">
    <source>
        <dbReference type="SAM" id="MobiDB-lite"/>
    </source>
</evidence>
<feature type="compositionally biased region" description="Polar residues" evidence="7">
    <location>
        <begin position="170"/>
        <end position="183"/>
    </location>
</feature>
<keyword evidence="4 6" id="KW-0694">RNA-binding</keyword>
<dbReference type="FunFam" id="3.30.70.330:FF:000273">
    <property type="entry name" value="THO complex subunit 4"/>
    <property type="match status" value="1"/>
</dbReference>
<evidence type="ECO:0000256" key="5">
    <source>
        <dbReference type="ARBA" id="ARBA00023242"/>
    </source>
</evidence>
<evidence type="ECO:0000256" key="6">
    <source>
        <dbReference type="PROSITE-ProRule" id="PRU00176"/>
    </source>
</evidence>
<dbReference type="OrthoDB" id="1049195at2759"/>
<dbReference type="InterPro" id="IPR000504">
    <property type="entry name" value="RRM_dom"/>
</dbReference>
<dbReference type="CDD" id="cd12680">
    <property type="entry name" value="RRM_THOC4"/>
    <property type="match status" value="1"/>
</dbReference>
<sequence length="217" mass="23908">MAEKMDVDLSLDDIIKKHRGKFNSFRNKRGRALQGRRGNTRGLGRTRGNLRQGMDIRKSTNFRGTFKARSKTFLTTNRIRRGLNNAAGSGPAKLLISNLDYGVSDSDIKELFGDFGNLRKAVVHYDQSGRSLGTADVVFERRSEAIQAMRQYNGVPLDGRAMKIQITSSAPPTSTMVNNSFSNKFGKRGGNTGNRFSGRGRGGNRGRGRGRGGFSRS</sequence>
<feature type="region of interest" description="Disordered" evidence="7">
    <location>
        <begin position="170"/>
        <end position="217"/>
    </location>
</feature>
<dbReference type="InterPro" id="IPR051229">
    <property type="entry name" value="ALYREF_mRNA_export"/>
</dbReference>
<evidence type="ECO:0000256" key="4">
    <source>
        <dbReference type="ARBA" id="ARBA00022884"/>
    </source>
</evidence>
<evidence type="ECO:0000256" key="3">
    <source>
        <dbReference type="ARBA" id="ARBA00022816"/>
    </source>
</evidence>
<dbReference type="AlphaFoldDB" id="A0A2L2Y846"/>
<comment type="subcellular location">
    <subcellularLocation>
        <location evidence="1">Nucleus</location>
    </subcellularLocation>
</comment>
<evidence type="ECO:0000256" key="2">
    <source>
        <dbReference type="ARBA" id="ARBA00022448"/>
    </source>
</evidence>
<reference evidence="9" key="1">
    <citation type="journal article" date="2016" name="Mol. Ecol. Resour.">
        <title>Evaluation of the impact of RNA preservation methods of spiders for de novo transcriptome assembly.</title>
        <authorList>
            <person name="Kono N."/>
            <person name="Nakamura H."/>
            <person name="Ito Y."/>
            <person name="Tomita M."/>
            <person name="Arakawa K."/>
        </authorList>
    </citation>
    <scope>NUCLEOTIDE SEQUENCE</scope>
    <source>
        <tissue evidence="9">Whole body</tissue>
    </source>
</reference>
<keyword evidence="5" id="KW-0539">Nucleus</keyword>
<name>A0A2L2Y846_PARTP</name>
<organism evidence="9">
    <name type="scientific">Parasteatoda tepidariorum</name>
    <name type="common">Common house spider</name>
    <name type="synonym">Achaearanea tepidariorum</name>
    <dbReference type="NCBI Taxonomy" id="114398"/>
    <lineage>
        <taxon>Eukaryota</taxon>
        <taxon>Metazoa</taxon>
        <taxon>Ecdysozoa</taxon>
        <taxon>Arthropoda</taxon>
        <taxon>Chelicerata</taxon>
        <taxon>Arachnida</taxon>
        <taxon>Araneae</taxon>
        <taxon>Araneomorphae</taxon>
        <taxon>Entelegynae</taxon>
        <taxon>Araneoidea</taxon>
        <taxon>Theridiidae</taxon>
        <taxon>Parasteatoda</taxon>
    </lineage>
</organism>